<evidence type="ECO:0000313" key="2">
    <source>
        <dbReference type="Proteomes" id="UP000005877"/>
    </source>
</evidence>
<dbReference type="STRING" id="1110509.Mhar_0852"/>
<dbReference type="KEGG" id="mhi:Mhar_0852"/>
<dbReference type="RefSeq" id="WP_014586409.1">
    <property type="nucleotide sequence ID" value="NC_017527.1"/>
</dbReference>
<protein>
    <submittedName>
        <fullName evidence="1">Uncharacterized protein</fullName>
    </submittedName>
</protein>
<dbReference type="AlphaFoldDB" id="G7WLC1"/>
<proteinExistence type="predicted"/>
<evidence type="ECO:0000313" key="1">
    <source>
        <dbReference type="EMBL" id="AET64224.1"/>
    </source>
</evidence>
<sequence>MTLIADGSVHLLSLDKRTLYAEDDGWQCELEDGSRVGLGIVFEAVDLTTSLGLEEEYPFVVEAAIVPRPEALDGEVVLEVSEEESPSRERLIFDVYRHYRGVPINIDALQPARASCGASAFVADQIVRPEKTASGQMIEVRHFRSVEDALAFTREFYVFISPIVFEFLDYLLDQPLGRGTGRDMIRRLAKGR</sequence>
<keyword evidence="2" id="KW-1185">Reference proteome</keyword>
<reference evidence="1 2" key="1">
    <citation type="journal article" date="2012" name="PLoS ONE">
        <title>The genome characteristics and predicted function of methyl-group oxidation pathway in the obligate aceticlastic methanogens, Methanosaeta spp.</title>
        <authorList>
            <person name="Zhu J."/>
            <person name="Zheng H."/>
            <person name="Ai G."/>
            <person name="Zhang G."/>
            <person name="Liu D."/>
            <person name="Liu X."/>
            <person name="Dong X."/>
        </authorList>
    </citation>
    <scope>NUCLEOTIDE SEQUENCE [LARGE SCALE GENOMIC DNA]</scope>
    <source>
        <strain evidence="1 2">6Ac</strain>
    </source>
</reference>
<dbReference type="PATRIC" id="fig|1110509.7.peg.948"/>
<dbReference type="EMBL" id="CP003117">
    <property type="protein sequence ID" value="AET64224.1"/>
    <property type="molecule type" value="Genomic_DNA"/>
</dbReference>
<organism evidence="1 2">
    <name type="scientific">Methanothrix harundinacea (strain 6Ac)</name>
    <name type="common">Methanosaeta harundinacea</name>
    <dbReference type="NCBI Taxonomy" id="1110509"/>
    <lineage>
        <taxon>Archaea</taxon>
        <taxon>Methanobacteriati</taxon>
        <taxon>Methanobacteriota</taxon>
        <taxon>Stenosarchaea group</taxon>
        <taxon>Methanomicrobia</taxon>
        <taxon>Methanotrichales</taxon>
        <taxon>Methanotrichaceae</taxon>
        <taxon>Methanothrix</taxon>
    </lineage>
</organism>
<dbReference type="HOGENOM" id="CLU_1465082_0_0_2"/>
<dbReference type="GeneID" id="12510021"/>
<dbReference type="Proteomes" id="UP000005877">
    <property type="component" value="Chromosome"/>
</dbReference>
<accession>G7WLC1</accession>
<dbReference type="OrthoDB" id="384270at2157"/>
<name>G7WLC1_METH6</name>
<gene>
    <name evidence="1" type="ordered locus">Mhar_0852</name>
</gene>